<dbReference type="HAMAP" id="MF_00219">
    <property type="entry name" value="PyrC_classII"/>
    <property type="match status" value="1"/>
</dbReference>
<keyword evidence="2" id="KW-0378">Hydrolase</keyword>
<dbReference type="GO" id="GO:0005737">
    <property type="term" value="C:cytoplasm"/>
    <property type="evidence" value="ECO:0007669"/>
    <property type="project" value="TreeGrafter"/>
</dbReference>
<dbReference type="PROSITE" id="PS00483">
    <property type="entry name" value="DIHYDROOROTASE_2"/>
    <property type="match status" value="1"/>
</dbReference>
<dbReference type="PANTHER" id="PTHR43137:SF1">
    <property type="entry name" value="DIHYDROOROTASE"/>
    <property type="match status" value="1"/>
</dbReference>
<dbReference type="EMBL" id="RBNI01004546">
    <property type="protein sequence ID" value="RUP47427.1"/>
    <property type="molecule type" value="Genomic_DNA"/>
</dbReference>
<organism evidence="5 6">
    <name type="scientific">Jimgerdemannia flammicorona</name>
    <dbReference type="NCBI Taxonomy" id="994334"/>
    <lineage>
        <taxon>Eukaryota</taxon>
        <taxon>Fungi</taxon>
        <taxon>Fungi incertae sedis</taxon>
        <taxon>Mucoromycota</taxon>
        <taxon>Mucoromycotina</taxon>
        <taxon>Endogonomycetes</taxon>
        <taxon>Endogonales</taxon>
        <taxon>Endogonaceae</taxon>
        <taxon>Jimgerdemannia</taxon>
    </lineage>
</organism>
<proteinExistence type="inferred from homology"/>
<protein>
    <submittedName>
        <fullName evidence="5">Dihydroorotase, homodimeric type</fullName>
    </submittedName>
</protein>
<gene>
    <name evidence="5" type="ORF">BC936DRAFT_145742</name>
</gene>
<dbReference type="AlphaFoldDB" id="A0A433D962"/>
<name>A0A433D962_9FUNG</name>
<evidence type="ECO:0000256" key="4">
    <source>
        <dbReference type="ARBA" id="ARBA00022975"/>
    </source>
</evidence>
<dbReference type="NCBIfam" id="TIGR00856">
    <property type="entry name" value="pyrC_dimer"/>
    <property type="match status" value="1"/>
</dbReference>
<reference evidence="5 6" key="1">
    <citation type="journal article" date="2018" name="New Phytol.">
        <title>Phylogenomics of Endogonaceae and evolution of mycorrhizas within Mucoromycota.</title>
        <authorList>
            <person name="Chang Y."/>
            <person name="Desiro A."/>
            <person name="Na H."/>
            <person name="Sandor L."/>
            <person name="Lipzen A."/>
            <person name="Clum A."/>
            <person name="Barry K."/>
            <person name="Grigoriev I.V."/>
            <person name="Martin F.M."/>
            <person name="Stajich J.E."/>
            <person name="Smith M.E."/>
            <person name="Bonito G."/>
            <person name="Spatafora J.W."/>
        </authorList>
    </citation>
    <scope>NUCLEOTIDE SEQUENCE [LARGE SCALE GENOMIC DNA]</scope>
    <source>
        <strain evidence="5 6">GMNB39</strain>
    </source>
</reference>
<dbReference type="PIRSF" id="PIRSF001237">
    <property type="entry name" value="DHOdimr"/>
    <property type="match status" value="1"/>
</dbReference>
<dbReference type="Proteomes" id="UP000268093">
    <property type="component" value="Unassembled WGS sequence"/>
</dbReference>
<dbReference type="GO" id="GO:0046872">
    <property type="term" value="F:metal ion binding"/>
    <property type="evidence" value="ECO:0007669"/>
    <property type="project" value="UniProtKB-KW"/>
</dbReference>
<dbReference type="SUPFAM" id="SSF51556">
    <property type="entry name" value="Metallo-dependent hydrolases"/>
    <property type="match status" value="1"/>
</dbReference>
<dbReference type="GO" id="GO:0004151">
    <property type="term" value="F:dihydroorotase activity"/>
    <property type="evidence" value="ECO:0007669"/>
    <property type="project" value="InterPro"/>
</dbReference>
<dbReference type="Gene3D" id="3.20.20.140">
    <property type="entry name" value="Metal-dependent hydrolases"/>
    <property type="match status" value="1"/>
</dbReference>
<dbReference type="InterPro" id="IPR032466">
    <property type="entry name" value="Metal_Hydrolase"/>
</dbReference>
<evidence type="ECO:0000313" key="5">
    <source>
        <dbReference type="EMBL" id="RUP47427.1"/>
    </source>
</evidence>
<dbReference type="PANTHER" id="PTHR43137">
    <property type="entry name" value="DIHYDROOROTASE"/>
    <property type="match status" value="1"/>
</dbReference>
<dbReference type="CDD" id="cd01294">
    <property type="entry name" value="DHOase"/>
    <property type="match status" value="1"/>
</dbReference>
<dbReference type="OrthoDB" id="1670005at2759"/>
<dbReference type="InterPro" id="IPR002195">
    <property type="entry name" value="Dihydroorotase_CS"/>
</dbReference>
<dbReference type="GO" id="GO:0044205">
    <property type="term" value="P:'de novo' UMP biosynthetic process"/>
    <property type="evidence" value="ECO:0007669"/>
    <property type="project" value="UniProtKB-UniPathway"/>
</dbReference>
<evidence type="ECO:0000313" key="6">
    <source>
        <dbReference type="Proteomes" id="UP000268093"/>
    </source>
</evidence>
<dbReference type="GO" id="GO:0006207">
    <property type="term" value="P:'de novo' pyrimidine nucleobase biosynthetic process"/>
    <property type="evidence" value="ECO:0007669"/>
    <property type="project" value="TreeGrafter"/>
</dbReference>
<keyword evidence="1" id="KW-0479">Metal-binding</keyword>
<comment type="caution">
    <text evidence="5">The sequence shown here is derived from an EMBL/GenBank/DDBJ whole genome shotgun (WGS) entry which is preliminary data.</text>
</comment>
<evidence type="ECO:0000256" key="3">
    <source>
        <dbReference type="ARBA" id="ARBA00022833"/>
    </source>
</evidence>
<evidence type="ECO:0000256" key="1">
    <source>
        <dbReference type="ARBA" id="ARBA00022723"/>
    </source>
</evidence>
<sequence length="379" mass="42347">MSGDTITIPTASDFHIHLRQDAMMRMIVPRIAEGGVSLVYVMPNLKPPITRTEQALTYKAQLEKLAPNVTFLMTLYLSPELTPEEVRRAKQAGIPSTKSDGKLRSLDSHHLACSGVKSYPRGVTTNSDSGIESYEVYYPVFKTMEEEGLVLNLHGEIPSDDEKDICVMNAEERFLPHLAQLHANFPNLKIVLEHATSKAAVDMVKSLGDTVACTITIHHLQLIVDDWAGQAHHFCKPVAKYPHDRQALREVVAEGHPRFFLGTDSAPHPRTTKETAHAHAGVFTTPLVLPYLATILESFGALDRLQGFACEFGKRFYGVMERDRGKTEIVRLARESWVVPERYHFHIEGESEAGTGVETESVVPFWAERKIAWKIVEGV</sequence>
<dbReference type="UniPathway" id="UPA00070">
    <property type="reaction ID" value="UER00117"/>
</dbReference>
<dbReference type="InterPro" id="IPR004721">
    <property type="entry name" value="DHOdimr"/>
</dbReference>
<accession>A0A433D962</accession>
<keyword evidence="3" id="KW-0862">Zinc</keyword>
<evidence type="ECO:0000256" key="2">
    <source>
        <dbReference type="ARBA" id="ARBA00022801"/>
    </source>
</evidence>
<keyword evidence="6" id="KW-1185">Reference proteome</keyword>
<keyword evidence="4" id="KW-0665">Pyrimidine biosynthesis</keyword>